<organism evidence="1 2">
    <name type="scientific">Azomonas macrocytogenes</name>
    <name type="common">Azotobacter macrocytogenes</name>
    <dbReference type="NCBI Taxonomy" id="69962"/>
    <lineage>
        <taxon>Bacteria</taxon>
        <taxon>Pseudomonadati</taxon>
        <taxon>Pseudomonadota</taxon>
        <taxon>Gammaproteobacteria</taxon>
        <taxon>Pseudomonadales</taxon>
        <taxon>Pseudomonadaceae</taxon>
        <taxon>Azomonas</taxon>
    </lineage>
</organism>
<evidence type="ECO:0000313" key="1">
    <source>
        <dbReference type="EMBL" id="MBB3102007.1"/>
    </source>
</evidence>
<evidence type="ECO:0000313" key="2">
    <source>
        <dbReference type="Proteomes" id="UP000549250"/>
    </source>
</evidence>
<keyword evidence="2" id="KW-1185">Reference proteome</keyword>
<protein>
    <submittedName>
        <fullName evidence="1">Uncharacterized protein</fullName>
    </submittedName>
</protein>
<dbReference type="EMBL" id="JACHXI010000001">
    <property type="protein sequence ID" value="MBB3102007.1"/>
    <property type="molecule type" value="Genomic_DNA"/>
</dbReference>
<gene>
    <name evidence="1" type="ORF">FHR87_000367</name>
</gene>
<sequence>MSEVKPSSESTEVLNLIVQLEKKLKAYLRLLPIPQRADAWLLEVQLYYESEPAGRTSFTLQGYTQEEAEAVARGIRHNDYLMQEIDQYLWSEND</sequence>
<accession>A0A839SXC2</accession>
<name>A0A839SXC2_AZOMA</name>
<comment type="caution">
    <text evidence="1">The sequence shown here is derived from an EMBL/GenBank/DDBJ whole genome shotgun (WGS) entry which is preliminary data.</text>
</comment>
<dbReference type="AlphaFoldDB" id="A0A839SXC2"/>
<proteinExistence type="predicted"/>
<dbReference type="Proteomes" id="UP000549250">
    <property type="component" value="Unassembled WGS sequence"/>
</dbReference>
<dbReference type="RefSeq" id="WP_183164972.1">
    <property type="nucleotide sequence ID" value="NZ_JACHXI010000001.1"/>
</dbReference>
<reference evidence="1 2" key="1">
    <citation type="submission" date="2020-08" db="EMBL/GenBank/DDBJ databases">
        <title>Genomic Encyclopedia of Type Strains, Phase III (KMG-III): the genomes of soil and plant-associated and newly described type strains.</title>
        <authorList>
            <person name="Whitman W."/>
        </authorList>
    </citation>
    <scope>NUCLEOTIDE SEQUENCE [LARGE SCALE GENOMIC DNA]</scope>
    <source>
        <strain evidence="1 2">CECT 4462</strain>
    </source>
</reference>